<feature type="region of interest" description="Disordered" evidence="8">
    <location>
        <begin position="2556"/>
        <end position="2586"/>
    </location>
</feature>
<feature type="compositionally biased region" description="Basic and acidic residues" evidence="8">
    <location>
        <begin position="2449"/>
        <end position="2463"/>
    </location>
</feature>
<dbReference type="PROSITE" id="PS51192">
    <property type="entry name" value="HELICASE_ATP_BIND_1"/>
    <property type="match status" value="1"/>
</dbReference>
<evidence type="ECO:0000256" key="2">
    <source>
        <dbReference type="ARBA" id="ARBA00022741"/>
    </source>
</evidence>
<evidence type="ECO:0000256" key="4">
    <source>
        <dbReference type="ARBA" id="ARBA00022806"/>
    </source>
</evidence>
<dbReference type="SMART" id="SM00487">
    <property type="entry name" value="DEXDc"/>
    <property type="match status" value="1"/>
</dbReference>
<dbReference type="GO" id="GO:0042393">
    <property type="term" value="F:histone binding"/>
    <property type="evidence" value="ECO:0007669"/>
    <property type="project" value="InterPro"/>
</dbReference>
<feature type="domain" description="HSA" evidence="11">
    <location>
        <begin position="895"/>
        <end position="967"/>
    </location>
</feature>
<evidence type="ECO:0000256" key="8">
    <source>
        <dbReference type="SAM" id="MobiDB-lite"/>
    </source>
</evidence>
<accession>A0AAD3XW94</accession>
<feature type="region of interest" description="Disordered" evidence="8">
    <location>
        <begin position="683"/>
        <end position="703"/>
    </location>
</feature>
<feature type="compositionally biased region" description="Polar residues" evidence="8">
    <location>
        <begin position="1932"/>
        <end position="1941"/>
    </location>
</feature>
<feature type="region of interest" description="Disordered" evidence="8">
    <location>
        <begin position="2222"/>
        <end position="2281"/>
    </location>
</feature>
<dbReference type="CDD" id="cd17996">
    <property type="entry name" value="DEXHc_SMARCA2_SMARCA4"/>
    <property type="match status" value="1"/>
</dbReference>
<dbReference type="CDD" id="cd18793">
    <property type="entry name" value="SF2_C_SNF"/>
    <property type="match status" value="1"/>
</dbReference>
<feature type="compositionally biased region" description="Acidic residues" evidence="8">
    <location>
        <begin position="1027"/>
        <end position="1039"/>
    </location>
</feature>
<keyword evidence="6" id="KW-0539">Nucleus</keyword>
<dbReference type="Pfam" id="PF00271">
    <property type="entry name" value="Helicase_C"/>
    <property type="match status" value="1"/>
</dbReference>
<evidence type="ECO:0000256" key="7">
    <source>
        <dbReference type="SAM" id="Coils"/>
    </source>
</evidence>
<evidence type="ECO:0000259" key="11">
    <source>
        <dbReference type="PROSITE" id="PS51204"/>
    </source>
</evidence>
<feature type="region of interest" description="Disordered" evidence="8">
    <location>
        <begin position="4157"/>
        <end position="4176"/>
    </location>
</feature>
<dbReference type="InterPro" id="IPR014001">
    <property type="entry name" value="Helicase_ATP-bd"/>
</dbReference>
<sequence length="4359" mass="469784">MMSTYITLEFGFQCFVLLWSCDGSGGLSLAVWCGKWWKSRWDSKRGQLICKILSCPVLGDIPHPFKTPLSSRVLTSIAMGQTWTKQTRTCHPLSLSCQSYEMAATHNVEAEAAKFLQKLILESKDEPAKLATKLYVILQHMKASGKENSMPYQVISRAMETVINENGLDIEALKSSRLPVSGGSQMAGSSKGQSSGFSQAVGIPKETKLGLMENDGARTDAFSCSRPPAGPSNVGHDLYQGSVSHRNTRSFDHESPSSLDTRSANSNSHERRETASWEQQANQKEAKRTVIKRKRADSSPAMESHMSNSQQPDAHGIEADVRHGKLINKGEFSGSFPGVAGRFHAGSPGSSGPYPVMGGFSGSQSFEPSVGKSAVDSEYWKQEFLKGAATNFPERAVQGHLFSTQQGEEAPANLNQSSGLVLEHSGGISNLSMNADRVVQSATPNSLAEVSMLRSAAPRDTEKSPLLSAPSVSSMPFKEYHLKQLRAQCLVFLAFRNGLMPKKLHLEIALGNISPKEGSSLDGAYKEPIDGKGKEHTVGEPNNIPQGNLVHASKIDRAPPGSFATPENVRFPKETKNTRLMDPKSGPGTKSPAIDDERKYITPGRRLFEAELQSQETSGSSAFLTISSQPDGSIIRSSAHSNHENSVDNGKQLRHEITGWIGIGGHNEISRGPLPASVVQHDLMPRKDSSPRQSQDIGGSSVRGHMRADSLFSAHSKPIQGLINDRNISENQTLSDGPSEIPVSDRHLVVKSSNPFAPLDKRTTEVEEEDQSTPFILQPPPEYTTSEYWIMVQQKKRRVSAQNWAKKQQKADQRILACFNKLKEAVSSSEDISAKTRSVIELKKLQLLDLQRCLRREILNDFFKVITPEMDHLRGVKKHRVGRRLKQVERYEQRMKEERQKRNREKQKEFFSEIELHKERLDDVFKFKRERWRGLNRYVKEFHKKKERIHREKTDRIQREKITLLKINDVEGYLRMVQDARSDRVKQLLKETEKYLQKLGSKMKEAKTTAGCFEVDTDGDRTASVDESSDIATETEEESDQAKHYKESNEKYYMIAHSIKENITEQPTSLRGGKLREYQMNGLRWLVSLYNNHLNGILADEMGLGKTVQVIALICYLMEAKNDRGPFLVVVPSSVLPGWESEINFWAPGVNKIVYSGPPEERRRLFKECIAPQKFNVLLTTYEYLMNKHDRPKLSKIHWHYIIIDEGHRIKNASCKLNAELKHYQSSHRLLLTGTPLQNNLEELWALLNFLLPNIFNASEDFSQWFNKPFESNGDNSLDEALLSEEENLLIINRLHQVLRPFVLRRLKHKVENELPEKIERLVRCEASAYQKLLMKRVEENLGALGSSKVRSVHNSVIELRNICNHPYLSQLHAEEVDTLIPKHFLPPIIRLCGKLEMLDRLLPKLKATNHRVLFFSTMTRLLDVMEEYLVWKQYRYLRLDGHTSGNDRGALIEQFNQPDSPFFIFLLSIRAGGVGVNLQAADTVIIFDTDWNPQVDLQAQARAHRIGQKKDVLVLRLETVNSVEEQVRASAEHKLGVANQSITAGFFDNNTSAEDRREYLESLLRECKKEVAVPVFNDDGLNDLLARSEPEIDVFELVDRKRQEEEMAAWKSLLVEQGIDISDAIPPLPSRLVTDKDLKQLYEAIKIYEASSAGTVSDSGVKRKSGYPGYFDTQQYGRGKRAREVRSYEEQWTEEEFEKMCQADSPETLKAKEELMDAKPLIAGANTGKTELLCHPQPPLSSEPSPLKQEFTPPVKRGRGRPRKKPLTPAPTLVHPTATGVNPQIATFSSNPAASGPDSFPRPVVSKEISGVIHQIGAAMVSSFQVTPPVTVDPGIPSTQTFTSMPIQPLSQSQKGKGVAEMVRRRGRKPNNVSLSIPAGLAVLDAKSNEQPVKQASTSALAGLAVQNLQSSEQAVKPASPSVPAGLTIQGPKSCQQPKEQASPAIPAVSSVQGPQSTEQPVKPESSSFPAGLAVQGTQSTEQTAKQALPLVPAALNVQAAQSTEQPIKHALPSVTADLAVQEPHSGVKQVKEAPSDISSVPMVPPVPSDASKPYPLSLSPGASTSESSAISAAVVVSRSMSHVGVATDPSPIVTLLPSASGSQSTPRAPEDIPGKRQTRNSQSGAEPVRRRGRKPGPSANAGPDPSIVQSPKLNEPLKYAESNVGPSVAVLCAPPGTGNLATGSQLLAVPMIPVVTVAGLMSGSISGKDSSVSMLHTSMGPAHNVPPTPQPVPLPSLTPSSQPGTAMKTKGQKRKSSTRETTTHWRGRKTDPVTHTGPIDLAVQNSTSRLIEGNSVDSLEGKVAHTLARQENDYKVSEDDSKEEAHKIQDSVASPSQDPKSMVQPSLSPQIEQPKEHNFSACSVDKDHPSVMSNEVDKPTEPMNDSLAGALAVSRHASDLPTSSNVNVEASRSSDRKTTTIVLALKSASSIDPLNIKSVTISNKECIDGQKSKDSTPEHAHPKVPLVSGPIVNMTAISQLDEEMSAPPGFDTPTGCISDAAVEKSLGGDDGKSLESASAVRKKTSVSENKLPMGSNIDLMDTSRLIEDDSVPPGFGISHIRSPKTKSSKPLRSEYRVGPDGSSLQSVISKAEHVLTGGSNENMTDLDHLDDKDSVSAGIGVPQTCISEDKSAELLKSESGEVSAGTIPSKGPAESNKNQNLKAEASEIFLTTQTTLTLEVPLDKCGKQLMGYAGSNVHKETDLVLAKDFVSVPEGSKCKCNFGFASVSNNEDLRPYCEENAGVVDVGKKNDCSFKVSLDSTGGVNTAMVSVPEVCEQKATHSVSLVKTTVEQTEPFGGISTSGVKLEGSASASISDVQKCKASFNEASNSDGTLSSLPTEAVDTSADPALASKDYDFGKGRSDHTPSVQLPGESPAIMEFDEEDVEVQESIHTTRSVGNVAASFQPIEENLKYEVDYTSNPHACEEESTITASSVENLMKSMLNPIDKELSTEKPIDSIPASATETEQNAGFDVSLISVVKECEREDVSAEDTELTIQPAAKNSTAPADKEASHGFSIEDQMDGIQRVQPDDADGTPAASCPAIDVAMILVTEACGKENMLTVSSAENTELIMQPSVENLTNPVELEASHAFSIESQREGVQCVQPDDANGNLAACSVSDVATLSVTEVCGKEEALNVISAEDTELTMQAAAENLTDPTDLDASCGFSIEDRREGVKCVQLHDADGTPAASCSAVDVAMVSVTEACGKEDMLTVISAGDTKLTTQQLEENLTDPVELGASLGFSIKDQRAGVQCVLPHDDTPASSCSAVDVAMISVTEACGTENMLTFSSAENNKLTMQLSAENSTDPVELEASHGFSFEDQKEGVQCVQMHDADGNPAASCSGSDVAMPAVTETCREEDALTVISAEDTESTMQLAAENSIDPIELVASHASSIEQQREGVQCVQPDHADGNPAACSGSDVAMLSVIEACGKEDALNIISVEDTELTMRPASENSTDPADLEASRGFFTEDQSKGVKCVQPHDAHGSPPASCSAVDVAVISVTEACGKEDMLTVNSAGDIELTMQLSAENSTDPVELEASHGFSFEDQREGVQCVLPHDADGSPAAACSAVDVAMISVTEACGTEKILTASLAEDTELTMQPSADNSYPVELGASRCFSFEDQKEGVQCVQPHDANGSPAASCSGSDAVTFSVTDACGEGDAFTVVSEEDTGLTMQPAAEISTDIVKLEASHAFSIEDQREGVQLVQPDDAHGTPAASCSVFDVAMVSITEKCGREDAHTVISAEDTMLTMQPLAENSADPINLEASHTFSIEDQREGVQCVQLHIANGTPAAACSGVDVAMISVTDTCGKEDTRTVISAEDTKLTMHPSAKNSADPIELEVSHGFSFEDQREMVQCVQPHDAYGNPAASCSGIDVAMIPVNEKCGQEDTLTVFSEEDAELSKQPSTENSSDPIEFEASHAFDNQREMVHCVQPHDADGTAAAAAAAAAIGVAKIPVIEASVQEDTLTVISTGDNELTKQPSAENSTDSIELEASYSFSIEDQREGVRCVQPHDADDTPVASCAEVSVAQLNCSFFVSDGPKGEAQPEVDCIGCAAHREDQKESAECEQLQDADDTVAASCAGASHTLADCSVSVADGPKDEAQLEADSTGSSVHPEDQKEGIQCEELHDADGTPSTSHSRDYDTRLNCSISISNTPKDEAKPEADVAGANTSEVREDVHCEEFYDAIGTADSCSAASDTRSNCSVSITQGLKDKAQSDVNGTGAVTPSEEQKKGAQSEELHVANGAASTSYAGASGIQADRSVSETDGLKGDDQPEVHGAGAAAPSQDQKGRAQSELHDANVTSATDYAEASDTQVDSSFSVSDEPKDTALIEADDIGAAAPIEAAKNQSGSPLA</sequence>
<feature type="compositionally biased region" description="Pro residues" evidence="8">
    <location>
        <begin position="2226"/>
        <end position="2238"/>
    </location>
</feature>
<organism evidence="12 13">
    <name type="scientific">Nepenthes gracilis</name>
    <name type="common">Slender pitcher plant</name>
    <dbReference type="NCBI Taxonomy" id="150966"/>
    <lineage>
        <taxon>Eukaryota</taxon>
        <taxon>Viridiplantae</taxon>
        <taxon>Streptophyta</taxon>
        <taxon>Embryophyta</taxon>
        <taxon>Tracheophyta</taxon>
        <taxon>Spermatophyta</taxon>
        <taxon>Magnoliopsida</taxon>
        <taxon>eudicotyledons</taxon>
        <taxon>Gunneridae</taxon>
        <taxon>Pentapetalae</taxon>
        <taxon>Caryophyllales</taxon>
        <taxon>Nepenthaceae</taxon>
        <taxon>Nepenthes</taxon>
    </lineage>
</organism>
<feature type="domain" description="Helicase C-terminal" evidence="10">
    <location>
        <begin position="1398"/>
        <end position="1544"/>
    </location>
</feature>
<feature type="region of interest" description="Disordered" evidence="8">
    <location>
        <begin position="1738"/>
        <end position="1780"/>
    </location>
</feature>
<feature type="compositionally biased region" description="Basic and acidic residues" evidence="8">
    <location>
        <begin position="4293"/>
        <end position="4303"/>
    </location>
</feature>
<evidence type="ECO:0000256" key="6">
    <source>
        <dbReference type="ARBA" id="ARBA00023242"/>
    </source>
</evidence>
<evidence type="ECO:0008006" key="14">
    <source>
        <dbReference type="Google" id="ProtNLM"/>
    </source>
</evidence>
<dbReference type="InterPro" id="IPR014012">
    <property type="entry name" value="HSA_dom"/>
</dbReference>
<feature type="region of interest" description="Disordered" evidence="8">
    <location>
        <begin position="2312"/>
        <end position="2418"/>
    </location>
</feature>
<feature type="region of interest" description="Disordered" evidence="8">
    <location>
        <begin position="2504"/>
        <end position="2529"/>
    </location>
</feature>
<feature type="region of interest" description="Disordered" evidence="8">
    <location>
        <begin position="2991"/>
        <end position="3014"/>
    </location>
</feature>
<keyword evidence="4" id="KW-0347">Helicase</keyword>
<feature type="region of interest" description="Disordered" evidence="8">
    <location>
        <begin position="1914"/>
        <end position="1983"/>
    </location>
</feature>
<dbReference type="SUPFAM" id="SSF52540">
    <property type="entry name" value="P-loop containing nucleoside triphosphate hydrolases"/>
    <property type="match status" value="2"/>
</dbReference>
<feature type="compositionally biased region" description="Low complexity" evidence="8">
    <location>
        <begin position="2059"/>
        <end position="2068"/>
    </location>
</feature>
<dbReference type="Pfam" id="PF14619">
    <property type="entry name" value="SnAC"/>
    <property type="match status" value="1"/>
</dbReference>
<feature type="compositionally biased region" description="Polar residues" evidence="8">
    <location>
        <begin position="1951"/>
        <end position="1970"/>
    </location>
</feature>
<dbReference type="Gene3D" id="3.40.50.10810">
    <property type="entry name" value="Tandem AAA-ATPase domain"/>
    <property type="match status" value="1"/>
</dbReference>
<evidence type="ECO:0000259" key="9">
    <source>
        <dbReference type="PROSITE" id="PS51192"/>
    </source>
</evidence>
<protein>
    <recommendedName>
        <fullName evidence="14">Chromatin structure-remodeling complex protein SYD</fullName>
    </recommendedName>
</protein>
<feature type="region of interest" description="Disordered" evidence="8">
    <location>
        <begin position="2096"/>
        <end position="2153"/>
    </location>
</feature>
<evidence type="ECO:0000313" key="12">
    <source>
        <dbReference type="EMBL" id="GMH18794.1"/>
    </source>
</evidence>
<dbReference type="InterPro" id="IPR049730">
    <property type="entry name" value="SNF2/RAD54-like_C"/>
</dbReference>
<feature type="compositionally biased region" description="Polar residues" evidence="8">
    <location>
        <begin position="4305"/>
        <end position="4326"/>
    </location>
</feature>
<evidence type="ECO:0000313" key="13">
    <source>
        <dbReference type="Proteomes" id="UP001279734"/>
    </source>
</evidence>
<keyword evidence="13" id="KW-1185">Reference proteome</keyword>
<dbReference type="PANTHER" id="PTHR10799">
    <property type="entry name" value="SNF2/RAD54 HELICASE FAMILY"/>
    <property type="match status" value="1"/>
</dbReference>
<feature type="compositionally biased region" description="Basic residues" evidence="8">
    <location>
        <begin position="1757"/>
        <end position="1767"/>
    </location>
</feature>
<feature type="region of interest" description="Disordered" evidence="8">
    <location>
        <begin position="1018"/>
        <end position="1044"/>
    </location>
</feature>
<feature type="region of interest" description="Disordered" evidence="8">
    <location>
        <begin position="575"/>
        <end position="596"/>
    </location>
</feature>
<dbReference type="InterPro" id="IPR001650">
    <property type="entry name" value="Helicase_C-like"/>
</dbReference>
<feature type="region of interest" description="Disordered" evidence="8">
    <location>
        <begin position="2449"/>
        <end position="2468"/>
    </location>
</feature>
<feature type="compositionally biased region" description="Polar residues" evidence="8">
    <location>
        <begin position="2333"/>
        <end position="2353"/>
    </location>
</feature>
<dbReference type="FunFam" id="3.40.50.300:FF:000871">
    <property type="entry name" value="Chromatin structure-remodeling complex protein SYD"/>
    <property type="match status" value="1"/>
</dbReference>
<dbReference type="SMART" id="SM01314">
    <property type="entry name" value="SnAC"/>
    <property type="match status" value="1"/>
</dbReference>
<feature type="region of interest" description="Disordered" evidence="8">
    <location>
        <begin position="2636"/>
        <end position="2661"/>
    </location>
</feature>
<dbReference type="InterPro" id="IPR000330">
    <property type="entry name" value="SNF2_N"/>
</dbReference>
<evidence type="ECO:0000256" key="3">
    <source>
        <dbReference type="ARBA" id="ARBA00022801"/>
    </source>
</evidence>
<feature type="region of interest" description="Disordered" evidence="8">
    <location>
        <begin position="4217"/>
        <end position="4339"/>
    </location>
</feature>
<keyword evidence="2" id="KW-0547">Nucleotide-binding</keyword>
<evidence type="ECO:0000256" key="1">
    <source>
        <dbReference type="ARBA" id="ARBA00004123"/>
    </source>
</evidence>
<feature type="coiled-coil region" evidence="7">
    <location>
        <begin position="881"/>
        <end position="908"/>
    </location>
</feature>
<dbReference type="EMBL" id="BSYO01000019">
    <property type="protein sequence ID" value="GMH18794.1"/>
    <property type="molecule type" value="Genomic_DNA"/>
</dbReference>
<feature type="domain" description="Helicase ATP-binding" evidence="9">
    <location>
        <begin position="1087"/>
        <end position="1254"/>
    </location>
</feature>
<dbReference type="InterPro" id="IPR029295">
    <property type="entry name" value="SnAC"/>
</dbReference>
<feature type="compositionally biased region" description="Polar residues" evidence="8">
    <location>
        <begin position="2402"/>
        <end position="2413"/>
    </location>
</feature>
<dbReference type="PROSITE" id="PS51194">
    <property type="entry name" value="HELICASE_CTER"/>
    <property type="match status" value="1"/>
</dbReference>
<keyword evidence="3" id="KW-0378">Hydrolase</keyword>
<dbReference type="GO" id="GO:0016787">
    <property type="term" value="F:hydrolase activity"/>
    <property type="evidence" value="ECO:0007669"/>
    <property type="project" value="UniProtKB-KW"/>
</dbReference>
<feature type="compositionally biased region" description="Low complexity" evidence="8">
    <location>
        <begin position="4247"/>
        <end position="4260"/>
    </location>
</feature>
<feature type="compositionally biased region" description="Polar residues" evidence="8">
    <location>
        <begin position="2099"/>
        <end position="2108"/>
    </location>
</feature>
<feature type="compositionally biased region" description="Basic and acidic residues" evidence="8">
    <location>
        <begin position="4233"/>
        <end position="4245"/>
    </location>
</feature>
<dbReference type="InterPro" id="IPR027417">
    <property type="entry name" value="P-loop_NTPase"/>
</dbReference>
<name>A0AAD3XW94_NEPGR</name>
<gene>
    <name evidence="12" type="ORF">Nepgr_020635</name>
</gene>
<proteinExistence type="predicted"/>
<dbReference type="InterPro" id="IPR038718">
    <property type="entry name" value="SNF2-like_sf"/>
</dbReference>
<dbReference type="GO" id="GO:0004386">
    <property type="term" value="F:helicase activity"/>
    <property type="evidence" value="ECO:0007669"/>
    <property type="project" value="UniProtKB-KW"/>
</dbReference>
<feature type="compositionally biased region" description="Low complexity" evidence="8">
    <location>
        <begin position="1743"/>
        <end position="1756"/>
    </location>
</feature>
<dbReference type="GO" id="GO:0005524">
    <property type="term" value="F:ATP binding"/>
    <property type="evidence" value="ECO:0007669"/>
    <property type="project" value="UniProtKB-KW"/>
</dbReference>
<dbReference type="Gene3D" id="3.40.50.300">
    <property type="entry name" value="P-loop containing nucleotide triphosphate hydrolases"/>
    <property type="match status" value="1"/>
</dbReference>
<dbReference type="PROSITE" id="PS51204">
    <property type="entry name" value="HSA"/>
    <property type="match status" value="1"/>
</dbReference>
<keyword evidence="7" id="KW-0175">Coiled coil</keyword>
<dbReference type="Pfam" id="PF00176">
    <property type="entry name" value="SNF2-rel_dom"/>
    <property type="match status" value="1"/>
</dbReference>
<feature type="compositionally biased region" description="Basic and acidic residues" evidence="8">
    <location>
        <begin position="4266"/>
        <end position="4280"/>
    </location>
</feature>
<feature type="region of interest" description="Disordered" evidence="8">
    <location>
        <begin position="2025"/>
        <end position="2068"/>
    </location>
</feature>
<dbReference type="GO" id="GO:0005634">
    <property type="term" value="C:nucleus"/>
    <property type="evidence" value="ECO:0007669"/>
    <property type="project" value="UniProtKB-SubCell"/>
</dbReference>
<feature type="compositionally biased region" description="Basic and acidic residues" evidence="8">
    <location>
        <begin position="2355"/>
        <end position="2382"/>
    </location>
</feature>
<dbReference type="FunFam" id="3.40.50.10810:FF:000016">
    <property type="entry name" value="Chromatin structure-remodeling complex protein SYD"/>
    <property type="match status" value="1"/>
</dbReference>
<feature type="compositionally biased region" description="Basic and acidic residues" evidence="8">
    <location>
        <begin position="2259"/>
        <end position="2274"/>
    </location>
</feature>
<keyword evidence="5" id="KW-0067">ATP-binding</keyword>
<reference evidence="12" key="1">
    <citation type="submission" date="2023-05" db="EMBL/GenBank/DDBJ databases">
        <title>Nepenthes gracilis genome sequencing.</title>
        <authorList>
            <person name="Fukushima K."/>
        </authorList>
    </citation>
    <scope>NUCLEOTIDE SEQUENCE</scope>
    <source>
        <strain evidence="12">SING2019-196</strain>
    </source>
</reference>
<evidence type="ECO:0000256" key="5">
    <source>
        <dbReference type="ARBA" id="ARBA00022840"/>
    </source>
</evidence>
<dbReference type="SMART" id="SM00490">
    <property type="entry name" value="HELICc"/>
    <property type="match status" value="1"/>
</dbReference>
<comment type="subcellular location">
    <subcellularLocation>
        <location evidence="1">Nucleus</location>
    </subcellularLocation>
</comment>
<feature type="region of interest" description="Disordered" evidence="8">
    <location>
        <begin position="218"/>
        <end position="314"/>
    </location>
</feature>
<comment type="caution">
    <text evidence="12">The sequence shown here is derived from an EMBL/GenBank/DDBJ whole genome shotgun (WGS) entry which is preliminary data.</text>
</comment>
<feature type="compositionally biased region" description="Basic and acidic residues" evidence="8">
    <location>
        <begin position="2312"/>
        <end position="2331"/>
    </location>
</feature>
<dbReference type="Proteomes" id="UP001279734">
    <property type="component" value="Unassembled WGS sequence"/>
</dbReference>
<feature type="compositionally biased region" description="Polar residues" evidence="8">
    <location>
        <begin position="256"/>
        <end position="267"/>
    </location>
</feature>
<evidence type="ECO:0000259" key="10">
    <source>
        <dbReference type="PROSITE" id="PS51194"/>
    </source>
</evidence>